<dbReference type="InterPro" id="IPR001878">
    <property type="entry name" value="Znf_CCHC"/>
</dbReference>
<dbReference type="SUPFAM" id="SSF46565">
    <property type="entry name" value="Chaperone J-domain"/>
    <property type="match status" value="1"/>
</dbReference>
<dbReference type="Gene3D" id="3.40.50.300">
    <property type="entry name" value="P-loop containing nucleotide triphosphate hydrolases"/>
    <property type="match status" value="1"/>
</dbReference>
<dbReference type="GO" id="GO:0005737">
    <property type="term" value="C:cytoplasm"/>
    <property type="evidence" value="ECO:0007669"/>
    <property type="project" value="TreeGrafter"/>
</dbReference>
<dbReference type="EMBL" id="HBGA01052607">
    <property type="protein sequence ID" value="CAD9008248.1"/>
    <property type="molecule type" value="Transcribed_RNA"/>
</dbReference>
<reference evidence="4" key="1">
    <citation type="submission" date="2021-01" db="EMBL/GenBank/DDBJ databases">
        <authorList>
            <person name="Corre E."/>
            <person name="Pelletier E."/>
            <person name="Niang G."/>
            <person name="Scheremetjew M."/>
            <person name="Finn R."/>
            <person name="Kale V."/>
            <person name="Holt S."/>
            <person name="Cochrane G."/>
            <person name="Meng A."/>
            <person name="Brown T."/>
            <person name="Cohen L."/>
        </authorList>
    </citation>
    <scope>NUCLEOTIDE SEQUENCE</scope>
    <source>
        <strain evidence="4">NIES-381</strain>
    </source>
</reference>
<dbReference type="GO" id="GO:0003676">
    <property type="term" value="F:nucleic acid binding"/>
    <property type="evidence" value="ECO:0007669"/>
    <property type="project" value="InterPro"/>
</dbReference>
<dbReference type="SUPFAM" id="SSF57756">
    <property type="entry name" value="Retrovirus zinc finger-like domains"/>
    <property type="match status" value="1"/>
</dbReference>
<dbReference type="GO" id="GO:0008017">
    <property type="term" value="F:microtubule binding"/>
    <property type="evidence" value="ECO:0007669"/>
    <property type="project" value="TreeGrafter"/>
</dbReference>
<dbReference type="Pfam" id="PF00350">
    <property type="entry name" value="Dynamin_N"/>
    <property type="match status" value="1"/>
</dbReference>
<feature type="domain" description="Dynamin-type G" evidence="3">
    <location>
        <begin position="103"/>
        <end position="390"/>
    </location>
</feature>
<dbReference type="InterPro" id="IPR036869">
    <property type="entry name" value="J_dom_sf"/>
</dbReference>
<dbReference type="SMART" id="SM00343">
    <property type="entry name" value="ZnF_C2HC"/>
    <property type="match status" value="1"/>
</dbReference>
<organism evidence="4">
    <name type="scientific">Eutreptiella gymnastica</name>
    <dbReference type="NCBI Taxonomy" id="73025"/>
    <lineage>
        <taxon>Eukaryota</taxon>
        <taxon>Discoba</taxon>
        <taxon>Euglenozoa</taxon>
        <taxon>Euglenida</taxon>
        <taxon>Spirocuta</taxon>
        <taxon>Euglenophyceae</taxon>
        <taxon>Eutreptiales</taxon>
        <taxon>Eutreptiaceae</taxon>
        <taxon>Eutreptiella</taxon>
    </lineage>
</organism>
<keyword evidence="1" id="KW-0479">Metal-binding</keyword>
<name>A0A7S1ICI7_9EUGL</name>
<dbReference type="InterPro" id="IPR022812">
    <property type="entry name" value="Dynamin"/>
</dbReference>
<gene>
    <name evidence="4" type="ORF">EGYM00392_LOCUS19342</name>
</gene>
<dbReference type="PANTHER" id="PTHR11566:SF21">
    <property type="entry name" value="DYNAMIN RELATED PROTEIN 1, ISOFORM A"/>
    <property type="match status" value="1"/>
</dbReference>
<keyword evidence="1" id="KW-0862">Zinc</keyword>
<evidence type="ECO:0008006" key="5">
    <source>
        <dbReference type="Google" id="ProtNLM"/>
    </source>
</evidence>
<dbReference type="PROSITE" id="PS51718">
    <property type="entry name" value="G_DYNAMIN_2"/>
    <property type="match status" value="1"/>
</dbReference>
<dbReference type="GO" id="GO:0008270">
    <property type="term" value="F:zinc ion binding"/>
    <property type="evidence" value="ECO:0007669"/>
    <property type="project" value="UniProtKB-KW"/>
</dbReference>
<dbReference type="Gene3D" id="4.10.60.10">
    <property type="entry name" value="Zinc finger, CCHC-type"/>
    <property type="match status" value="1"/>
</dbReference>
<protein>
    <recommendedName>
        <fullName evidence="5">Dynamin GTPase</fullName>
    </recommendedName>
</protein>
<dbReference type="PROSITE" id="PS50158">
    <property type="entry name" value="ZF_CCHC"/>
    <property type="match status" value="1"/>
</dbReference>
<dbReference type="InterPro" id="IPR001401">
    <property type="entry name" value="Dynamin_GTPase"/>
</dbReference>
<dbReference type="SMART" id="SM00053">
    <property type="entry name" value="DYNc"/>
    <property type="match status" value="1"/>
</dbReference>
<dbReference type="GO" id="GO:0003924">
    <property type="term" value="F:GTPase activity"/>
    <property type="evidence" value="ECO:0007669"/>
    <property type="project" value="InterPro"/>
</dbReference>
<dbReference type="InterPro" id="IPR027417">
    <property type="entry name" value="P-loop_NTPase"/>
</dbReference>
<dbReference type="PANTHER" id="PTHR11566">
    <property type="entry name" value="DYNAMIN"/>
    <property type="match status" value="1"/>
</dbReference>
<dbReference type="InterPro" id="IPR045063">
    <property type="entry name" value="Dynamin_N"/>
</dbReference>
<evidence type="ECO:0000259" key="2">
    <source>
        <dbReference type="PROSITE" id="PS50158"/>
    </source>
</evidence>
<dbReference type="InterPro" id="IPR030381">
    <property type="entry name" value="G_DYNAMIN_dom"/>
</dbReference>
<accession>A0A7S1ICI7</accession>
<dbReference type="CDD" id="cd06257">
    <property type="entry name" value="DnaJ"/>
    <property type="match status" value="1"/>
</dbReference>
<dbReference type="AlphaFoldDB" id="A0A7S1ICI7"/>
<evidence type="ECO:0000313" key="4">
    <source>
        <dbReference type="EMBL" id="CAD9008248.1"/>
    </source>
</evidence>
<evidence type="ECO:0000256" key="1">
    <source>
        <dbReference type="PROSITE-ProRule" id="PRU00047"/>
    </source>
</evidence>
<proteinExistence type="predicted"/>
<dbReference type="PRINTS" id="PR00195">
    <property type="entry name" value="DYNAMIN"/>
</dbReference>
<dbReference type="GO" id="GO:0005874">
    <property type="term" value="C:microtubule"/>
    <property type="evidence" value="ECO:0007669"/>
    <property type="project" value="TreeGrafter"/>
</dbReference>
<feature type="domain" description="CCHC-type" evidence="2">
    <location>
        <begin position="671"/>
        <end position="686"/>
    </location>
</feature>
<keyword evidence="1" id="KW-0863">Zinc-finger</keyword>
<dbReference type="SUPFAM" id="SSF52540">
    <property type="entry name" value="P-loop containing nucleoside triphosphate hydrolases"/>
    <property type="match status" value="1"/>
</dbReference>
<dbReference type="InterPro" id="IPR036875">
    <property type="entry name" value="Znf_CCHC_sf"/>
</dbReference>
<dbReference type="InterPro" id="IPR001623">
    <property type="entry name" value="DnaJ_domain"/>
</dbReference>
<evidence type="ECO:0000259" key="3">
    <source>
        <dbReference type="PROSITE" id="PS51718"/>
    </source>
</evidence>
<sequence>MKMQRDAYEILGVPSNATVEMITRSYQQQQLVTTDDTKDVLARCHTLLVNETSRRMYDITLGVNQEAGDGRTGVDGGIGARLLKDGVYGRLLRLVAKANCPFDLELPSIVVVGQESSGKSSVMERLAMRPAFPTGEDFTTRMPIHMRMRHTRHENRITLGLRKNGEPVPGVRDVDFDSPSPIQDCMADGTVLSTSISAAMRQFIVEAYPDDDGRRVLADNEIVISIYAANVPDLDLVDLPGLVGAPLDVAEATLQLTRRYLARPNTIVLCIVSDQSDTIRGSQALGEVVRAGAQHRALVVLTKVDASSKNPLRLSKRLENPKNLVGFQPRAVVPVRNRSPDDDDNVSLLDVLKNEAVLFESWGMGNAGLPAVLETLNIILEEHITAEWVPKQITFVQKRLKELCQSHAALGPEPERLMKHDVAATITEAWSRVLKALDDYILAGKMDRNCTLQAVQFTRQQFTDFFTPLHAFPAKRPSHDLHSSSDYHTAAMKSIKGAFRTYSQMDWWRGFVCGLVNATIGTDISGYSGYAVLPVQISRLDLVDFISNRVCENLSPLVEQFRADALLFHARVAGYMDCGQRTADSVQNFALSTIWKMMVEHVLSEIVLMSAAKLPAELRETPIAHNERMAIADGIKHSNSLLTELKTLCIPSANEHMAVAPVSSEKPNFHCFNCHQKGHRASECTNPKSSSKCPIAYPACVRWSARNQGSPTMDPSWTHCSGKFRDCDEEL</sequence>
<dbReference type="GO" id="GO:0005525">
    <property type="term" value="F:GTP binding"/>
    <property type="evidence" value="ECO:0007669"/>
    <property type="project" value="InterPro"/>
</dbReference>
<dbReference type="GO" id="GO:0016020">
    <property type="term" value="C:membrane"/>
    <property type="evidence" value="ECO:0007669"/>
    <property type="project" value="TreeGrafter"/>
</dbReference>